<protein>
    <submittedName>
        <fullName evidence="3">G-protein coupled receptors family 1 profile domain-containing protein</fullName>
    </submittedName>
</protein>
<keyword evidence="2" id="KW-1185">Reference proteome</keyword>
<name>A0A183JYM9_9TREM</name>
<dbReference type="AlphaFoldDB" id="A0A183JYM9"/>
<sequence length="46" mass="5315">MIVVYICLFIRDFIAVKIYPLFTFCSLNRPSTMLCAKSSILLRSII</sequence>
<dbReference type="Proteomes" id="UP000279833">
    <property type="component" value="Unassembled WGS sequence"/>
</dbReference>
<reference evidence="1 2" key="2">
    <citation type="submission" date="2018-11" db="EMBL/GenBank/DDBJ databases">
        <authorList>
            <consortium name="Pathogen Informatics"/>
        </authorList>
    </citation>
    <scope>NUCLEOTIDE SEQUENCE [LARGE SCALE GENOMIC DNA]</scope>
    <source>
        <strain evidence="1">Dakar</strain>
        <strain evidence="2">Dakar, Senegal</strain>
    </source>
</reference>
<dbReference type="WBParaSite" id="SCUD_0000783501-mRNA-1">
    <property type="protein sequence ID" value="SCUD_0000783501-mRNA-1"/>
    <property type="gene ID" value="SCUD_0000783501"/>
</dbReference>
<gene>
    <name evidence="1" type="ORF">SCUD_LOCUS7835</name>
</gene>
<evidence type="ECO:0000313" key="1">
    <source>
        <dbReference type="EMBL" id="VDP27948.1"/>
    </source>
</evidence>
<evidence type="ECO:0000313" key="2">
    <source>
        <dbReference type="Proteomes" id="UP000279833"/>
    </source>
</evidence>
<accession>A0A183JYM9</accession>
<dbReference type="EMBL" id="UZAK01032486">
    <property type="protein sequence ID" value="VDP27948.1"/>
    <property type="molecule type" value="Genomic_DNA"/>
</dbReference>
<evidence type="ECO:0000313" key="3">
    <source>
        <dbReference type="WBParaSite" id="SCUD_0000783501-mRNA-1"/>
    </source>
</evidence>
<proteinExistence type="predicted"/>
<organism evidence="3">
    <name type="scientific">Schistosoma curassoni</name>
    <dbReference type="NCBI Taxonomy" id="6186"/>
    <lineage>
        <taxon>Eukaryota</taxon>
        <taxon>Metazoa</taxon>
        <taxon>Spiralia</taxon>
        <taxon>Lophotrochozoa</taxon>
        <taxon>Platyhelminthes</taxon>
        <taxon>Trematoda</taxon>
        <taxon>Digenea</taxon>
        <taxon>Strigeidida</taxon>
        <taxon>Schistosomatoidea</taxon>
        <taxon>Schistosomatidae</taxon>
        <taxon>Schistosoma</taxon>
    </lineage>
</organism>
<reference evidence="3" key="1">
    <citation type="submission" date="2016-06" db="UniProtKB">
        <authorList>
            <consortium name="WormBaseParasite"/>
        </authorList>
    </citation>
    <scope>IDENTIFICATION</scope>
</reference>